<name>A0A7G2C5F6_9TRYP</name>
<feature type="domain" description="NERD" evidence="2">
    <location>
        <begin position="64"/>
        <end position="201"/>
    </location>
</feature>
<evidence type="ECO:0000259" key="2">
    <source>
        <dbReference type="Pfam" id="PF08378"/>
    </source>
</evidence>
<keyword evidence="4" id="KW-1185">Reference proteome</keyword>
<dbReference type="PANTHER" id="PTHR35287:SF1">
    <property type="entry name" value="SI:ZFOS-911D5.4"/>
    <property type="match status" value="1"/>
</dbReference>
<evidence type="ECO:0000313" key="3">
    <source>
        <dbReference type="EMBL" id="CAD2213162.1"/>
    </source>
</evidence>
<evidence type="ECO:0000256" key="1">
    <source>
        <dbReference type="SAM" id="Phobius"/>
    </source>
</evidence>
<evidence type="ECO:0000313" key="4">
    <source>
        <dbReference type="Proteomes" id="UP000515908"/>
    </source>
</evidence>
<reference evidence="3 4" key="1">
    <citation type="submission" date="2020-08" db="EMBL/GenBank/DDBJ databases">
        <authorList>
            <person name="Newling K."/>
            <person name="Davey J."/>
            <person name="Forrester S."/>
        </authorList>
    </citation>
    <scope>NUCLEOTIDE SEQUENCE [LARGE SCALE GENOMIC DNA]</scope>
    <source>
        <strain evidence="4">Crithidia deanei Carvalho (ATCC PRA-265)</strain>
    </source>
</reference>
<dbReference type="AlphaFoldDB" id="A0A7G2C5F6"/>
<dbReference type="VEuPathDB" id="TriTrypDB:ADEAN_000059800"/>
<gene>
    <name evidence="3" type="ORF">ADEAN_000059800</name>
</gene>
<keyword evidence="1" id="KW-0812">Transmembrane</keyword>
<feature type="transmembrane region" description="Helical" evidence="1">
    <location>
        <begin position="6"/>
        <end position="29"/>
    </location>
</feature>
<dbReference type="Proteomes" id="UP000515908">
    <property type="component" value="Chromosome 01"/>
</dbReference>
<sequence>MEISVLIDRIIYGSIFIVSVLMLVVGYFLMKNKYKDTMDAYADRKYGEQSELSRLNKNFTASLQAEETIERILQEEGWDHIFLRRRVPVARVGHNREVDVLAVGPVILVVEVKHWQGYVWSNGPRWFQRASAERGTLEFEDVQKDNVVKAAAVRRYLENTRLIQLPDPKPTGGEEKGKGTWYTDQSLHEWTGRCIVPVVVFTNRRVKLDPATVKAKKYVFNPETFRIFVREVLKGNIDPDSLNDTAVEEAGRTNYAAKLLRRALPSWVRWWGVLRKEPFFLSGTTQSRVAYALNVLRTWDILYMHDGSMITGDVLGITAPNAHCQYERQHLLDIRLHWNTGVWGLAKTFLLNNAGTVTLALTTAKRLAIKKKEKKPRDRQGNVVFTIRPKRRKFALNDRVEMKPAGGTKSVSYAIADIKQISLSQHLLDLEKDIV</sequence>
<organism evidence="3 4">
    <name type="scientific">Angomonas deanei</name>
    <dbReference type="NCBI Taxonomy" id="59799"/>
    <lineage>
        <taxon>Eukaryota</taxon>
        <taxon>Discoba</taxon>
        <taxon>Euglenozoa</taxon>
        <taxon>Kinetoplastea</taxon>
        <taxon>Metakinetoplastina</taxon>
        <taxon>Trypanosomatida</taxon>
        <taxon>Trypanosomatidae</taxon>
        <taxon>Strigomonadinae</taxon>
        <taxon>Angomonas</taxon>
    </lineage>
</organism>
<dbReference type="EMBL" id="LR877145">
    <property type="protein sequence ID" value="CAD2213162.1"/>
    <property type="molecule type" value="Genomic_DNA"/>
</dbReference>
<dbReference type="Pfam" id="PF08378">
    <property type="entry name" value="NERD"/>
    <property type="match status" value="1"/>
</dbReference>
<keyword evidence="1" id="KW-1133">Transmembrane helix</keyword>
<dbReference type="PANTHER" id="PTHR35287">
    <property type="entry name" value="SI:ZFOS-911D5.4"/>
    <property type="match status" value="1"/>
</dbReference>
<protein>
    <submittedName>
        <fullName evidence="3">Nuclease-related domain containing protein, putative</fullName>
    </submittedName>
</protein>
<proteinExistence type="predicted"/>
<keyword evidence="1" id="KW-0472">Membrane</keyword>
<dbReference type="InterPro" id="IPR011528">
    <property type="entry name" value="NERD"/>
</dbReference>
<accession>A0A7G2C5F6</accession>